<evidence type="ECO:0000313" key="6">
    <source>
        <dbReference type="Proteomes" id="UP001183176"/>
    </source>
</evidence>
<dbReference type="PRINTS" id="PR00035">
    <property type="entry name" value="HTHGNTR"/>
</dbReference>
<dbReference type="Pfam" id="PF00392">
    <property type="entry name" value="GntR"/>
    <property type="match status" value="1"/>
</dbReference>
<keyword evidence="3" id="KW-0804">Transcription</keyword>
<dbReference type="InterPro" id="IPR000524">
    <property type="entry name" value="Tscrpt_reg_HTH_GntR"/>
</dbReference>
<evidence type="ECO:0000256" key="3">
    <source>
        <dbReference type="ARBA" id="ARBA00023163"/>
    </source>
</evidence>
<dbReference type="PANTHER" id="PTHR44846">
    <property type="entry name" value="MANNOSYL-D-GLYCERATE TRANSPORT/METABOLISM SYSTEM REPRESSOR MNGR-RELATED"/>
    <property type="match status" value="1"/>
</dbReference>
<keyword evidence="1" id="KW-0805">Transcription regulation</keyword>
<evidence type="ECO:0000256" key="1">
    <source>
        <dbReference type="ARBA" id="ARBA00023015"/>
    </source>
</evidence>
<dbReference type="InterPro" id="IPR028978">
    <property type="entry name" value="Chorismate_lyase_/UTRA_dom_sf"/>
</dbReference>
<reference evidence="6" key="1">
    <citation type="submission" date="2023-07" db="EMBL/GenBank/DDBJ databases">
        <title>30 novel species of actinomycetes from the DSMZ collection.</title>
        <authorList>
            <person name="Nouioui I."/>
        </authorList>
    </citation>
    <scope>NUCLEOTIDE SEQUENCE [LARGE SCALE GENOMIC DNA]</scope>
    <source>
        <strain evidence="6">DSM 44399</strain>
    </source>
</reference>
<keyword evidence="2" id="KW-0238">DNA-binding</keyword>
<comment type="caution">
    <text evidence="5">The sequence shown here is derived from an EMBL/GenBank/DDBJ whole genome shotgun (WGS) entry which is preliminary data.</text>
</comment>
<dbReference type="InterPro" id="IPR011663">
    <property type="entry name" value="UTRA"/>
</dbReference>
<feature type="domain" description="HTH gntR-type" evidence="4">
    <location>
        <begin position="13"/>
        <end position="81"/>
    </location>
</feature>
<dbReference type="SUPFAM" id="SSF64288">
    <property type="entry name" value="Chorismate lyase-like"/>
    <property type="match status" value="1"/>
</dbReference>
<dbReference type="SMART" id="SM00866">
    <property type="entry name" value="UTRA"/>
    <property type="match status" value="1"/>
</dbReference>
<name>A0ABU2JI21_9ACTN</name>
<gene>
    <name evidence="5" type="ORF">RM423_21235</name>
</gene>
<dbReference type="PROSITE" id="PS50949">
    <property type="entry name" value="HTH_GNTR"/>
    <property type="match status" value="1"/>
</dbReference>
<evidence type="ECO:0000313" key="5">
    <source>
        <dbReference type="EMBL" id="MDT0263903.1"/>
    </source>
</evidence>
<dbReference type="SUPFAM" id="SSF46785">
    <property type="entry name" value="Winged helix' DNA-binding domain"/>
    <property type="match status" value="1"/>
</dbReference>
<accession>A0ABU2JI21</accession>
<evidence type="ECO:0000259" key="4">
    <source>
        <dbReference type="PROSITE" id="PS50949"/>
    </source>
</evidence>
<protein>
    <submittedName>
        <fullName evidence="5">GntR family transcriptional regulator</fullName>
    </submittedName>
</protein>
<dbReference type="SMART" id="SM00345">
    <property type="entry name" value="HTH_GNTR"/>
    <property type="match status" value="1"/>
</dbReference>
<keyword evidence="6" id="KW-1185">Reference proteome</keyword>
<proteinExistence type="predicted"/>
<dbReference type="RefSeq" id="WP_311425046.1">
    <property type="nucleotide sequence ID" value="NZ_JAVREH010000058.1"/>
</dbReference>
<dbReference type="EMBL" id="JAVREH010000058">
    <property type="protein sequence ID" value="MDT0263903.1"/>
    <property type="molecule type" value="Genomic_DNA"/>
</dbReference>
<dbReference type="Gene3D" id="1.10.10.10">
    <property type="entry name" value="Winged helix-like DNA-binding domain superfamily/Winged helix DNA-binding domain"/>
    <property type="match status" value="1"/>
</dbReference>
<dbReference type="InterPro" id="IPR036388">
    <property type="entry name" value="WH-like_DNA-bd_sf"/>
</dbReference>
<sequence>MLDTGGPRLGNRKTLPTQLADDLRDRLAKAEWRRGEQLPTEADLVAEYGVSRTTVRQALKTLENQGLIIIRRGRGSFVSSDAMIRAGMQELTSITSTIAQMGHKPDMIYHHRILRPASSEECEIFDLDHGDQVLDIQRKILADDVTVAYSYDVLPRWVFADDFQPDQLTGSVFAFLAAHDGPTPLRALARVHAVARPQVAWDEDFAADQLFVLLDQLHYDQRARPFMHTTSYFIEGRFNFTVVRVSPTR</sequence>
<dbReference type="PANTHER" id="PTHR44846:SF17">
    <property type="entry name" value="GNTR-FAMILY TRANSCRIPTIONAL REGULATOR"/>
    <property type="match status" value="1"/>
</dbReference>
<organism evidence="5 6">
    <name type="scientific">Jatrophihabitans lederbergiae</name>
    <dbReference type="NCBI Taxonomy" id="3075547"/>
    <lineage>
        <taxon>Bacteria</taxon>
        <taxon>Bacillati</taxon>
        <taxon>Actinomycetota</taxon>
        <taxon>Actinomycetes</taxon>
        <taxon>Jatrophihabitantales</taxon>
        <taxon>Jatrophihabitantaceae</taxon>
        <taxon>Jatrophihabitans</taxon>
    </lineage>
</organism>
<dbReference type="Pfam" id="PF07702">
    <property type="entry name" value="UTRA"/>
    <property type="match status" value="1"/>
</dbReference>
<evidence type="ECO:0000256" key="2">
    <source>
        <dbReference type="ARBA" id="ARBA00023125"/>
    </source>
</evidence>
<dbReference type="CDD" id="cd07377">
    <property type="entry name" value="WHTH_GntR"/>
    <property type="match status" value="1"/>
</dbReference>
<dbReference type="Proteomes" id="UP001183176">
    <property type="component" value="Unassembled WGS sequence"/>
</dbReference>
<dbReference type="InterPro" id="IPR050679">
    <property type="entry name" value="Bact_HTH_transcr_reg"/>
</dbReference>
<dbReference type="InterPro" id="IPR036390">
    <property type="entry name" value="WH_DNA-bd_sf"/>
</dbReference>
<dbReference type="Gene3D" id="3.40.1410.10">
    <property type="entry name" value="Chorismate lyase-like"/>
    <property type="match status" value="1"/>
</dbReference>